<evidence type="ECO:0000313" key="1">
    <source>
        <dbReference type="EMBL" id="KKP62933.1"/>
    </source>
</evidence>
<gene>
    <name evidence="1" type="ORF">UR56_C0003G0040</name>
</gene>
<sequence length="86" mass="9843">MNIKIIKEAPNKFPTKMSGVLLIIEFIPMLNSGIDVSIPKTKNDIAKGEIFNLWAKFSTDLMIIPEQYQITKNEEKYNKTLNSIIN</sequence>
<dbReference type="AlphaFoldDB" id="A0A0G0B0F9"/>
<reference evidence="1 2" key="1">
    <citation type="journal article" date="2015" name="Nature">
        <title>rRNA introns, odd ribosomes, and small enigmatic genomes across a large radiation of phyla.</title>
        <authorList>
            <person name="Brown C.T."/>
            <person name="Hug L.A."/>
            <person name="Thomas B.C."/>
            <person name="Sharon I."/>
            <person name="Castelle C.J."/>
            <person name="Singh A."/>
            <person name="Wilkins M.J."/>
            <person name="Williams K.H."/>
            <person name="Banfield J.F."/>
        </authorList>
    </citation>
    <scope>NUCLEOTIDE SEQUENCE [LARGE SCALE GENOMIC DNA]</scope>
</reference>
<name>A0A0G0B0F9_9BACT</name>
<accession>A0A0G0B0F9</accession>
<comment type="caution">
    <text evidence="1">The sequence shown here is derived from an EMBL/GenBank/DDBJ whole genome shotgun (WGS) entry which is preliminary data.</text>
</comment>
<proteinExistence type="predicted"/>
<dbReference type="Proteomes" id="UP000034004">
    <property type="component" value="Unassembled WGS sequence"/>
</dbReference>
<dbReference type="EMBL" id="LBPR01000003">
    <property type="protein sequence ID" value="KKP62933.1"/>
    <property type="molecule type" value="Genomic_DNA"/>
</dbReference>
<protein>
    <submittedName>
        <fullName evidence="1">Uncharacterized protein</fullName>
    </submittedName>
</protein>
<evidence type="ECO:0000313" key="2">
    <source>
        <dbReference type="Proteomes" id="UP000034004"/>
    </source>
</evidence>
<organism evidence="1 2">
    <name type="scientific">Candidatus Roizmanbacteria bacterium GW2011_GWC2_34_23</name>
    <dbReference type="NCBI Taxonomy" id="1618484"/>
    <lineage>
        <taxon>Bacteria</taxon>
        <taxon>Candidatus Roizmaniibacteriota</taxon>
    </lineage>
</organism>